<gene>
    <name evidence="3" type="ordered locus">TERTU_3522</name>
</gene>
<evidence type="ECO:0000313" key="3">
    <source>
        <dbReference type="EMBL" id="ACR13569.1"/>
    </source>
</evidence>
<dbReference type="NCBIfam" id="NF041384">
    <property type="entry name" value="YHS_seleno_dom"/>
    <property type="match status" value="1"/>
</dbReference>
<feature type="chain" id="PRO_5002946606" evidence="1">
    <location>
        <begin position="25"/>
        <end position="159"/>
    </location>
</feature>
<dbReference type="STRING" id="377629.TERTU_3522"/>
<feature type="signal peptide" evidence="1">
    <location>
        <begin position="1"/>
        <end position="24"/>
    </location>
</feature>
<proteinExistence type="predicted"/>
<accession>C5BRE6</accession>
<feature type="domain" description="YHS" evidence="2">
    <location>
        <begin position="42"/>
        <end position="87"/>
    </location>
</feature>
<reference evidence="3 4" key="1">
    <citation type="journal article" date="2009" name="PLoS ONE">
        <title>The complete genome of Teredinibacter turnerae T7901: an intracellular endosymbiont of marine wood-boring bivalves (shipworms).</title>
        <authorList>
            <person name="Yang J.C."/>
            <person name="Madupu R."/>
            <person name="Durkin A.S."/>
            <person name="Ekborg N.A."/>
            <person name="Pedamallu C.S."/>
            <person name="Hostetler J.B."/>
            <person name="Radune D."/>
            <person name="Toms B.S."/>
            <person name="Henrissat B."/>
            <person name="Coutinho P.M."/>
            <person name="Schwarz S."/>
            <person name="Field L."/>
            <person name="Trindade-Silva A.E."/>
            <person name="Soares C.A.G."/>
            <person name="Elshahawi S."/>
            <person name="Hanora A."/>
            <person name="Schmidt E.W."/>
            <person name="Haygood M.G."/>
            <person name="Posfai J."/>
            <person name="Benner J."/>
            <person name="Madinger C."/>
            <person name="Nove J."/>
            <person name="Anton B."/>
            <person name="Chaudhary K."/>
            <person name="Foster J."/>
            <person name="Holman A."/>
            <person name="Kumar S."/>
            <person name="Lessard P.A."/>
            <person name="Luyten Y.A."/>
            <person name="Slatko B."/>
            <person name="Wood N."/>
            <person name="Wu B."/>
            <person name="Teplitski M."/>
            <person name="Mougous J.D."/>
            <person name="Ward N."/>
            <person name="Eisen J.A."/>
            <person name="Badger J.H."/>
            <person name="Distel D.L."/>
        </authorList>
    </citation>
    <scope>NUCLEOTIDE SEQUENCE [LARGE SCALE GENOMIC DNA]</scope>
    <source>
        <strain evidence="4">ATCC 39867 / T7901</strain>
    </source>
</reference>
<dbReference type="Proteomes" id="UP000009080">
    <property type="component" value="Chromosome"/>
</dbReference>
<dbReference type="RefSeq" id="WP_015819683.1">
    <property type="nucleotide sequence ID" value="NC_012997.1"/>
</dbReference>
<keyword evidence="4" id="KW-1185">Reference proteome</keyword>
<dbReference type="HOGENOM" id="CLU_087914_2_0_6"/>
<organism evidence="3 4">
    <name type="scientific">Teredinibacter turnerae (strain ATCC 39867 / T7901)</name>
    <dbReference type="NCBI Taxonomy" id="377629"/>
    <lineage>
        <taxon>Bacteria</taxon>
        <taxon>Pseudomonadati</taxon>
        <taxon>Pseudomonadota</taxon>
        <taxon>Gammaproteobacteria</taxon>
        <taxon>Cellvibrionales</taxon>
        <taxon>Cellvibrionaceae</taxon>
        <taxon>Teredinibacter</taxon>
    </lineage>
</organism>
<evidence type="ECO:0000313" key="4">
    <source>
        <dbReference type="Proteomes" id="UP000009080"/>
    </source>
</evidence>
<protein>
    <submittedName>
        <fullName evidence="3">YHS</fullName>
    </submittedName>
</protein>
<dbReference type="OrthoDB" id="344729at2"/>
<evidence type="ECO:0000259" key="2">
    <source>
        <dbReference type="Pfam" id="PF04945"/>
    </source>
</evidence>
<dbReference type="InterPro" id="IPR007029">
    <property type="entry name" value="YHS_dom"/>
</dbReference>
<dbReference type="AlphaFoldDB" id="C5BRE6"/>
<dbReference type="eggNOG" id="COG3350">
    <property type="taxonomic scope" value="Bacteria"/>
</dbReference>
<dbReference type="KEGG" id="ttu:TERTU_3522"/>
<keyword evidence="1" id="KW-0732">Signal</keyword>
<name>C5BRE6_TERTT</name>
<dbReference type="EMBL" id="CP001614">
    <property type="protein sequence ID" value="ACR13569.1"/>
    <property type="molecule type" value="Genomic_DNA"/>
</dbReference>
<dbReference type="Pfam" id="PF04945">
    <property type="entry name" value="YHS"/>
    <property type="match status" value="1"/>
</dbReference>
<evidence type="ECO:0000256" key="1">
    <source>
        <dbReference type="SAM" id="SignalP"/>
    </source>
</evidence>
<sequence length="159" mass="17462">MKYSTFVRALAVSGALLLSSVSFASAVNTGVNDVAIHGYDPVAYFTKDKAVKGKEKFTAIYNGAIYRFASEENRDLFKANTDKYAPQFGGYCAMGVALDKKLDVDPDAFYIADGKLYLNLNKTVQQKWLEDVPGHLKTASRKWSGIQDLSVADANAEEE</sequence>